<accession>A0A0D3IV83</accession>
<dbReference type="Pfam" id="PF02464">
    <property type="entry name" value="CinA"/>
    <property type="match status" value="1"/>
</dbReference>
<dbReference type="AlphaFoldDB" id="A0A0D3IV83"/>
<dbReference type="KEGG" id="ehx:EMIHUDRAFT_124329"/>
<dbReference type="Proteomes" id="UP000013827">
    <property type="component" value="Unassembled WGS sequence"/>
</dbReference>
<evidence type="ECO:0000313" key="2">
    <source>
        <dbReference type="EnsemblProtists" id="EOD15168"/>
    </source>
</evidence>
<dbReference type="SUPFAM" id="SSF142433">
    <property type="entry name" value="CinA-like"/>
    <property type="match status" value="1"/>
</dbReference>
<keyword evidence="3" id="KW-1185">Reference proteome</keyword>
<dbReference type="PaxDb" id="2903-EOD15168"/>
<dbReference type="Gene3D" id="3.90.950.20">
    <property type="entry name" value="CinA-like"/>
    <property type="match status" value="1"/>
</dbReference>
<evidence type="ECO:0000259" key="1">
    <source>
        <dbReference type="Pfam" id="PF02464"/>
    </source>
</evidence>
<dbReference type="InterPro" id="IPR008136">
    <property type="entry name" value="CinA_C"/>
</dbReference>
<dbReference type="GeneID" id="17261318"/>
<proteinExistence type="predicted"/>
<dbReference type="EnsemblProtists" id="EOD15168">
    <property type="protein sequence ID" value="EOD15168"/>
    <property type="gene ID" value="EMIHUDRAFT_124329"/>
</dbReference>
<evidence type="ECO:0000313" key="3">
    <source>
        <dbReference type="Proteomes" id="UP000013827"/>
    </source>
</evidence>
<feature type="domain" description="CinA C-terminal" evidence="1">
    <location>
        <begin position="32"/>
        <end position="166"/>
    </location>
</feature>
<reference evidence="2" key="2">
    <citation type="submission" date="2024-10" db="UniProtKB">
        <authorList>
            <consortium name="EnsemblProtists"/>
        </authorList>
    </citation>
    <scope>IDENTIFICATION</scope>
</reference>
<dbReference type="HOGENOM" id="CLU_1582777_0_0_1"/>
<dbReference type="RefSeq" id="XP_005767597.1">
    <property type="nucleotide sequence ID" value="XM_005767540.1"/>
</dbReference>
<organism evidence="2 3">
    <name type="scientific">Emiliania huxleyi (strain CCMP1516)</name>
    <dbReference type="NCBI Taxonomy" id="280463"/>
    <lineage>
        <taxon>Eukaryota</taxon>
        <taxon>Haptista</taxon>
        <taxon>Haptophyta</taxon>
        <taxon>Prymnesiophyceae</taxon>
        <taxon>Isochrysidales</taxon>
        <taxon>Noelaerhabdaceae</taxon>
        <taxon>Emiliania</taxon>
    </lineage>
</organism>
<name>A0A0D3IV83_EMIH1</name>
<reference evidence="3" key="1">
    <citation type="journal article" date="2013" name="Nature">
        <title>Pan genome of the phytoplankton Emiliania underpins its global distribution.</title>
        <authorList>
            <person name="Read B.A."/>
            <person name="Kegel J."/>
            <person name="Klute M.J."/>
            <person name="Kuo A."/>
            <person name="Lefebvre S.C."/>
            <person name="Maumus F."/>
            <person name="Mayer C."/>
            <person name="Miller J."/>
            <person name="Monier A."/>
            <person name="Salamov A."/>
            <person name="Young J."/>
            <person name="Aguilar M."/>
            <person name="Claverie J.M."/>
            <person name="Frickenhaus S."/>
            <person name="Gonzalez K."/>
            <person name="Herman E.K."/>
            <person name="Lin Y.C."/>
            <person name="Napier J."/>
            <person name="Ogata H."/>
            <person name="Sarno A.F."/>
            <person name="Shmutz J."/>
            <person name="Schroeder D."/>
            <person name="de Vargas C."/>
            <person name="Verret F."/>
            <person name="von Dassow P."/>
            <person name="Valentin K."/>
            <person name="Van de Peer Y."/>
            <person name="Wheeler G."/>
            <person name="Dacks J.B."/>
            <person name="Delwiche C.F."/>
            <person name="Dyhrman S.T."/>
            <person name="Glockner G."/>
            <person name="John U."/>
            <person name="Richards T."/>
            <person name="Worden A.Z."/>
            <person name="Zhang X."/>
            <person name="Grigoriev I.V."/>
            <person name="Allen A.E."/>
            <person name="Bidle K."/>
            <person name="Borodovsky M."/>
            <person name="Bowler C."/>
            <person name="Brownlee C."/>
            <person name="Cock J.M."/>
            <person name="Elias M."/>
            <person name="Gladyshev V.N."/>
            <person name="Groth M."/>
            <person name="Guda C."/>
            <person name="Hadaegh A."/>
            <person name="Iglesias-Rodriguez M.D."/>
            <person name="Jenkins J."/>
            <person name="Jones B.M."/>
            <person name="Lawson T."/>
            <person name="Leese F."/>
            <person name="Lindquist E."/>
            <person name="Lobanov A."/>
            <person name="Lomsadze A."/>
            <person name="Malik S.B."/>
            <person name="Marsh M.E."/>
            <person name="Mackinder L."/>
            <person name="Mock T."/>
            <person name="Mueller-Roeber B."/>
            <person name="Pagarete A."/>
            <person name="Parker M."/>
            <person name="Probert I."/>
            <person name="Quesneville H."/>
            <person name="Raines C."/>
            <person name="Rensing S.A."/>
            <person name="Riano-Pachon D.M."/>
            <person name="Richier S."/>
            <person name="Rokitta S."/>
            <person name="Shiraiwa Y."/>
            <person name="Soanes D.M."/>
            <person name="van der Giezen M."/>
            <person name="Wahlund T.M."/>
            <person name="Williams B."/>
            <person name="Wilson W."/>
            <person name="Wolfe G."/>
            <person name="Wurch L.L."/>
        </authorList>
    </citation>
    <scope>NUCLEOTIDE SEQUENCE</scope>
</reference>
<sequence length="169" mass="17762">MIRFLTPAVTASAAALWRQVELPATQHAASLEKMAERAAASLRASPGERVSCFESTTGGLIQASLLASPGASAFTTCGAVTYTASRAVGVLGPNARPLGEPLDRHGHRCRPQNAAEYVASKQERVVALARRKRLETGSTWCVCENGACGPTFNYADLEAGFSAIWVSGP</sequence>
<dbReference type="InterPro" id="IPR036653">
    <property type="entry name" value="CinA-like_C"/>
</dbReference>
<protein>
    <recommendedName>
        <fullName evidence="1">CinA C-terminal domain-containing protein</fullName>
    </recommendedName>
</protein>